<evidence type="ECO:0000313" key="2">
    <source>
        <dbReference type="EMBL" id="MCU4742275.1"/>
    </source>
</evidence>
<name>A0AAP2YZM9_9EURY</name>
<evidence type="ECO:0000256" key="1">
    <source>
        <dbReference type="SAM" id="Phobius"/>
    </source>
</evidence>
<organism evidence="2 3">
    <name type="scientific">Natronoglomus mannanivorans</name>
    <dbReference type="NCBI Taxonomy" id="2979990"/>
    <lineage>
        <taxon>Archaea</taxon>
        <taxon>Methanobacteriati</taxon>
        <taxon>Methanobacteriota</taxon>
        <taxon>Stenosarchaea group</taxon>
        <taxon>Halobacteria</taxon>
        <taxon>Halobacteriales</taxon>
        <taxon>Natrialbaceae</taxon>
        <taxon>Natronoglomus</taxon>
    </lineage>
</organism>
<reference evidence="2" key="1">
    <citation type="submission" date="2022-09" db="EMBL/GenBank/DDBJ databases">
        <title>Enrichment on poylsaccharides allowed isolation of novel metabolic and taxonomic groups of Haloarchaea.</title>
        <authorList>
            <person name="Sorokin D.Y."/>
            <person name="Elcheninov A.G."/>
            <person name="Khizhniak T.V."/>
            <person name="Kolganova T.V."/>
            <person name="Kublanov I.V."/>
        </authorList>
    </citation>
    <scope>NUCLEOTIDE SEQUENCE</scope>
    <source>
        <strain evidence="2">AArc-xg1-1</strain>
    </source>
</reference>
<keyword evidence="1" id="KW-1133">Transmembrane helix</keyword>
<proteinExistence type="predicted"/>
<keyword evidence="1" id="KW-0472">Membrane</keyword>
<feature type="transmembrane region" description="Helical" evidence="1">
    <location>
        <begin position="49"/>
        <end position="71"/>
    </location>
</feature>
<gene>
    <name evidence="2" type="ORF">OB960_12800</name>
</gene>
<sequence>MGDSLAKERFVSASTWFRLGSVTVETVIALALLASAASLFAVSIGDPEMVALIGAGAVAVIVLGLALARLFTYLEINGLPVIENGGESTRSRV</sequence>
<dbReference type="EMBL" id="JAOPKA010000007">
    <property type="protein sequence ID" value="MCU4742275.1"/>
    <property type="molecule type" value="Genomic_DNA"/>
</dbReference>
<evidence type="ECO:0000313" key="3">
    <source>
        <dbReference type="Proteomes" id="UP001321018"/>
    </source>
</evidence>
<comment type="caution">
    <text evidence="2">The sequence shown here is derived from an EMBL/GenBank/DDBJ whole genome shotgun (WGS) entry which is preliminary data.</text>
</comment>
<protein>
    <submittedName>
        <fullName evidence="2">Uncharacterized protein</fullName>
    </submittedName>
</protein>
<dbReference type="AlphaFoldDB" id="A0AAP2YZM9"/>
<accession>A0AAP2YZM9</accession>
<dbReference type="Proteomes" id="UP001321018">
    <property type="component" value="Unassembled WGS sequence"/>
</dbReference>
<dbReference type="RefSeq" id="WP_338004100.1">
    <property type="nucleotide sequence ID" value="NZ_JAOPKA010000007.1"/>
</dbReference>
<feature type="transmembrane region" description="Helical" evidence="1">
    <location>
        <begin position="20"/>
        <end position="42"/>
    </location>
</feature>
<keyword evidence="1" id="KW-0812">Transmembrane</keyword>